<reference evidence="4" key="1">
    <citation type="journal article" date="2014" name="Genome Announc.">
        <title>Complete sequencing and chromosome-scale genome assembly of the industrial progenitor strain P2niaD18 from the penicillin producer Penicillium chrysogenum.</title>
        <authorList>
            <person name="Specht T."/>
            <person name="Dahlmann T.A."/>
            <person name="Zadra I."/>
            <person name="Kurnsteiner H."/>
            <person name="Kuck U."/>
        </authorList>
    </citation>
    <scope>NUCLEOTIDE SEQUENCE [LARGE SCALE GENOMIC DNA]</scope>
    <source>
        <strain evidence="4">P2niaD18</strain>
    </source>
</reference>
<proteinExistence type="predicted"/>
<dbReference type="AlphaFoldDB" id="A0A167RQJ0"/>
<accession>A0A167RQJ0</accession>
<dbReference type="Pfam" id="PF26053">
    <property type="entry name" value="DUF8016"/>
    <property type="match status" value="1"/>
</dbReference>
<dbReference type="InterPro" id="IPR058329">
    <property type="entry name" value="Arp1_N"/>
</dbReference>
<feature type="signal peptide" evidence="1">
    <location>
        <begin position="1"/>
        <end position="28"/>
    </location>
</feature>
<dbReference type="PANTHER" id="PTHR46310:SF7">
    <property type="entry name" value="AMIDASE 1"/>
    <property type="match status" value="1"/>
</dbReference>
<feature type="domain" description="Amidase" evidence="2">
    <location>
        <begin position="223"/>
        <end position="403"/>
    </location>
</feature>
<dbReference type="EMBL" id="CM002799">
    <property type="protein sequence ID" value="KZN86307.1"/>
    <property type="molecule type" value="Genomic_DNA"/>
</dbReference>
<feature type="domain" description="Scytalone dehydratase-like protein Arp1 N-terminal" evidence="3">
    <location>
        <begin position="63"/>
        <end position="177"/>
    </location>
</feature>
<dbReference type="SUPFAM" id="SSF75304">
    <property type="entry name" value="Amidase signature (AS) enzymes"/>
    <property type="match status" value="1"/>
</dbReference>
<name>A0A167RQJ0_PENCH</name>
<dbReference type="PANTHER" id="PTHR46310">
    <property type="entry name" value="AMIDASE 1"/>
    <property type="match status" value="1"/>
</dbReference>
<sequence>MAPGGLGSSLWRGYTSLLLFLAASTISATSTIDNGKLFAVNNINYYSGDVVSRMVTSYFDSARFDAIVPMTIIRTKEALLTAEIIEETISNFSATDDVFQTGFLEAVLLVYDGDGRGQVESTVQHALQGLGNKLAMASPSYQSRSNITSARLRHDIPKGPYFYSPRTGEVYQAFRLYPDHQLAFTEATISDGAGGFKPLPATSSGAMTSSVAVPSRLYYTPTSTKPLAGLRLGVKDIFDLRGLRTSGGNRAFYDLYPPRNTTGPALQRLIDAGAIIVGKMGTVQFANGDNPTADWVDFHCPFNPRGDGYQSPGGSSSGPGAGIASYDWLDITVGSDTGGSMRNPGGLQGVFANRPSTGAVSLDNVLPLCHELDTAGVFARDAATWSRVMHAWYQNFTNYRDYPKRLFYPNSSFPSSNTASGALLEEFIVKVEDFLGTKREFVDIASHWEKSHPSNTPSNITDLLNTTYAVLVSVDQYRSLSLPFYADYAAKHDGRRPFVNPGPLLRWAWGQNNGGDAAYGEALKNKTIFKDWWESDGYGKADDKTCSEGIYIYPYSKGQTQYRNTYFGAPSAPPMGFKDGRVAILAGTPDLVVPVGEVPYYSTVSLKTEFMPVTMSFGAARGCDLMLANLIEDLEQTGILKPVSTGPRMYPA</sequence>
<dbReference type="Gene3D" id="3.90.1300.10">
    <property type="entry name" value="Amidase signature (AS) domain"/>
    <property type="match status" value="1"/>
</dbReference>
<organism evidence="4">
    <name type="scientific">Penicillium chrysogenum</name>
    <name type="common">Penicillium notatum</name>
    <dbReference type="NCBI Taxonomy" id="5076"/>
    <lineage>
        <taxon>Eukaryota</taxon>
        <taxon>Fungi</taxon>
        <taxon>Dikarya</taxon>
        <taxon>Ascomycota</taxon>
        <taxon>Pezizomycotina</taxon>
        <taxon>Eurotiomycetes</taxon>
        <taxon>Eurotiomycetidae</taxon>
        <taxon>Eurotiales</taxon>
        <taxon>Aspergillaceae</taxon>
        <taxon>Penicillium</taxon>
        <taxon>Penicillium chrysogenum species complex</taxon>
    </lineage>
</organism>
<dbReference type="Pfam" id="PF01425">
    <property type="entry name" value="Amidase"/>
    <property type="match status" value="1"/>
</dbReference>
<dbReference type="InterPro" id="IPR036928">
    <property type="entry name" value="AS_sf"/>
</dbReference>
<keyword evidence="1" id="KW-0732">Signal</keyword>
<evidence type="ECO:0000313" key="4">
    <source>
        <dbReference type="EMBL" id="KZN86307.1"/>
    </source>
</evidence>
<feature type="chain" id="PRO_5007892024" evidence="1">
    <location>
        <begin position="29"/>
        <end position="652"/>
    </location>
</feature>
<dbReference type="PhylomeDB" id="A0A167RQJ0"/>
<evidence type="ECO:0000259" key="2">
    <source>
        <dbReference type="Pfam" id="PF01425"/>
    </source>
</evidence>
<dbReference type="Proteomes" id="UP000076449">
    <property type="component" value="Chromosome II"/>
</dbReference>
<evidence type="ECO:0000256" key="1">
    <source>
        <dbReference type="SAM" id="SignalP"/>
    </source>
</evidence>
<evidence type="ECO:0000259" key="3">
    <source>
        <dbReference type="Pfam" id="PF26053"/>
    </source>
</evidence>
<protein>
    <submittedName>
        <fullName evidence="4">Amidase</fullName>
    </submittedName>
</protein>
<dbReference type="InterPro" id="IPR023631">
    <property type="entry name" value="Amidase_dom"/>
</dbReference>
<gene>
    <name evidence="4" type="ORF">EN45_048250</name>
</gene>